<evidence type="ECO:0000256" key="1">
    <source>
        <dbReference type="SAM" id="Phobius"/>
    </source>
</evidence>
<feature type="chain" id="PRO_5047198518" description="LPXTG-motif cell wall-anchored protein" evidence="2">
    <location>
        <begin position="35"/>
        <end position="95"/>
    </location>
</feature>
<protein>
    <recommendedName>
        <fullName evidence="5">LPXTG-motif cell wall-anchored protein</fullName>
    </recommendedName>
</protein>
<reference evidence="3 4" key="1">
    <citation type="journal article" date="2019" name="Int. J. Syst. Evol. Microbiol.">
        <title>The Global Catalogue of Microorganisms (GCM) 10K type strain sequencing project: providing services to taxonomists for standard genome sequencing and annotation.</title>
        <authorList>
            <consortium name="The Broad Institute Genomics Platform"/>
            <consortium name="The Broad Institute Genome Sequencing Center for Infectious Disease"/>
            <person name="Wu L."/>
            <person name="Ma J."/>
        </authorList>
    </citation>
    <scope>NUCLEOTIDE SEQUENCE [LARGE SCALE GENOMIC DNA]</scope>
    <source>
        <strain evidence="3 4">JCM 14560</strain>
    </source>
</reference>
<evidence type="ECO:0000313" key="3">
    <source>
        <dbReference type="EMBL" id="GAA2146812.1"/>
    </source>
</evidence>
<dbReference type="EMBL" id="BAAANT010000020">
    <property type="protein sequence ID" value="GAA2146812.1"/>
    <property type="molecule type" value="Genomic_DNA"/>
</dbReference>
<sequence length="95" mass="9272">MIRSHRVRAGRFVGGAALLASAAVTALGAPAARAAEPTGTPVRAPEPAAAQLAPPVTGQVGGSAGLYAVGGGLVVVAGGAATWLRRKRAGRVTIH</sequence>
<keyword evidence="4" id="KW-1185">Reference proteome</keyword>
<feature type="signal peptide" evidence="2">
    <location>
        <begin position="1"/>
        <end position="34"/>
    </location>
</feature>
<name>A0ABN2ZSK1_9ACTN</name>
<keyword evidence="1" id="KW-0472">Membrane</keyword>
<evidence type="ECO:0008006" key="5">
    <source>
        <dbReference type="Google" id="ProtNLM"/>
    </source>
</evidence>
<feature type="transmembrane region" description="Helical" evidence="1">
    <location>
        <begin position="64"/>
        <end position="84"/>
    </location>
</feature>
<dbReference type="Proteomes" id="UP001422759">
    <property type="component" value="Unassembled WGS sequence"/>
</dbReference>
<keyword evidence="1" id="KW-0812">Transmembrane</keyword>
<evidence type="ECO:0000256" key="2">
    <source>
        <dbReference type="SAM" id="SignalP"/>
    </source>
</evidence>
<gene>
    <name evidence="3" type="ORF">GCM10009760_36960</name>
</gene>
<proteinExistence type="predicted"/>
<accession>A0ABN2ZSK1</accession>
<comment type="caution">
    <text evidence="3">The sequence shown here is derived from an EMBL/GenBank/DDBJ whole genome shotgun (WGS) entry which is preliminary data.</text>
</comment>
<dbReference type="RefSeq" id="WP_344466333.1">
    <property type="nucleotide sequence ID" value="NZ_BAAANT010000020.1"/>
</dbReference>
<keyword evidence="2" id="KW-0732">Signal</keyword>
<organism evidence="3 4">
    <name type="scientific">Kitasatospora kazusensis</name>
    <dbReference type="NCBI Taxonomy" id="407974"/>
    <lineage>
        <taxon>Bacteria</taxon>
        <taxon>Bacillati</taxon>
        <taxon>Actinomycetota</taxon>
        <taxon>Actinomycetes</taxon>
        <taxon>Kitasatosporales</taxon>
        <taxon>Streptomycetaceae</taxon>
        <taxon>Kitasatospora</taxon>
    </lineage>
</organism>
<keyword evidence="1" id="KW-1133">Transmembrane helix</keyword>
<evidence type="ECO:0000313" key="4">
    <source>
        <dbReference type="Proteomes" id="UP001422759"/>
    </source>
</evidence>